<evidence type="ECO:0000313" key="2">
    <source>
        <dbReference type="Proteomes" id="UP000252254"/>
    </source>
</evidence>
<reference evidence="1 2" key="1">
    <citation type="submission" date="2018-06" db="EMBL/GenBank/DDBJ databases">
        <title>Genomic Encyclopedia of Type Strains, Phase IV (KMG-IV): sequencing the most valuable type-strain genomes for metagenomic binning, comparative biology and taxonomic classification.</title>
        <authorList>
            <person name="Goeker M."/>
        </authorList>
    </citation>
    <scope>NUCLEOTIDE SEQUENCE [LARGE SCALE GENOMIC DNA]</scope>
    <source>
        <strain evidence="1 2">DSM 15140</strain>
    </source>
</reference>
<dbReference type="AlphaFoldDB" id="A0A366DYQ2"/>
<dbReference type="EMBL" id="QNRI01000009">
    <property type="protein sequence ID" value="RBO95212.1"/>
    <property type="molecule type" value="Genomic_DNA"/>
</dbReference>
<organism evidence="1 2">
    <name type="scientific">Paraliobacillus ryukyuensis</name>
    <dbReference type="NCBI Taxonomy" id="200904"/>
    <lineage>
        <taxon>Bacteria</taxon>
        <taxon>Bacillati</taxon>
        <taxon>Bacillota</taxon>
        <taxon>Bacilli</taxon>
        <taxon>Bacillales</taxon>
        <taxon>Bacillaceae</taxon>
        <taxon>Paraliobacillus</taxon>
    </lineage>
</organism>
<proteinExistence type="predicted"/>
<gene>
    <name evidence="1" type="ORF">DES48_10949</name>
</gene>
<comment type="caution">
    <text evidence="1">The sequence shown here is derived from an EMBL/GenBank/DDBJ whole genome shotgun (WGS) entry which is preliminary data.</text>
</comment>
<name>A0A366DYQ2_9BACI</name>
<evidence type="ECO:0000313" key="1">
    <source>
        <dbReference type="EMBL" id="RBO95212.1"/>
    </source>
</evidence>
<accession>A0A366DYQ2</accession>
<dbReference type="Proteomes" id="UP000252254">
    <property type="component" value="Unassembled WGS sequence"/>
</dbReference>
<protein>
    <submittedName>
        <fullName evidence="1">Uncharacterized protein</fullName>
    </submittedName>
</protein>
<dbReference type="STRING" id="200904.GCA_900168775_03440"/>
<keyword evidence="2" id="KW-1185">Reference proteome</keyword>
<sequence>MRFINQIQEPDKTGTAKAKLYKYQLNKAYEYVRFYKDGKETRVSIMGY</sequence>